<keyword evidence="1" id="KW-0503">Monooxygenase</keyword>
<dbReference type="EMBL" id="BPPX01000025">
    <property type="protein sequence ID" value="GJC87182.1"/>
    <property type="molecule type" value="Genomic_DNA"/>
</dbReference>
<keyword evidence="2" id="KW-1185">Reference proteome</keyword>
<dbReference type="GO" id="GO:0004497">
    <property type="term" value="F:monooxygenase activity"/>
    <property type="evidence" value="ECO:0007669"/>
    <property type="project" value="UniProtKB-KW"/>
</dbReference>
<sequence>MALASIWSGDAPLPSREEMAQDIKSHYDTVVDTLKRGPLPHLGFRMFGSDTYDWVNKVAGTGVTDRLACFSLEAWKHWWNDRTF</sequence>
<keyword evidence="1" id="KW-0560">Oxidoreductase</keyword>
<dbReference type="AlphaFoldDB" id="A0AA37GVD9"/>
<evidence type="ECO:0000313" key="2">
    <source>
        <dbReference type="Proteomes" id="UP001055172"/>
    </source>
</evidence>
<dbReference type="Proteomes" id="UP001055172">
    <property type="component" value="Unassembled WGS sequence"/>
</dbReference>
<accession>A0AA37GVD9</accession>
<comment type="caution">
    <text evidence="1">The sequence shown here is derived from an EMBL/GenBank/DDBJ whole genome shotgun (WGS) entry which is preliminary data.</text>
</comment>
<evidence type="ECO:0000313" key="1">
    <source>
        <dbReference type="EMBL" id="GJC87182.1"/>
    </source>
</evidence>
<name>A0AA37GVD9_9PEZI</name>
<protein>
    <submittedName>
        <fullName evidence="1">Monooxygenase aurF</fullName>
    </submittedName>
</protein>
<gene>
    <name evidence="1" type="ORF">ColLi_10020</name>
</gene>
<proteinExistence type="predicted"/>
<organism evidence="1 2">
    <name type="scientific">Colletotrichum liriopes</name>
    <dbReference type="NCBI Taxonomy" id="708192"/>
    <lineage>
        <taxon>Eukaryota</taxon>
        <taxon>Fungi</taxon>
        <taxon>Dikarya</taxon>
        <taxon>Ascomycota</taxon>
        <taxon>Pezizomycotina</taxon>
        <taxon>Sordariomycetes</taxon>
        <taxon>Hypocreomycetidae</taxon>
        <taxon>Glomerellales</taxon>
        <taxon>Glomerellaceae</taxon>
        <taxon>Colletotrichum</taxon>
        <taxon>Colletotrichum spaethianum species complex</taxon>
    </lineage>
</organism>
<reference evidence="1 2" key="1">
    <citation type="submission" date="2021-07" db="EMBL/GenBank/DDBJ databases">
        <title>Genome data of Colletotrichum spaethianum.</title>
        <authorList>
            <person name="Utami Y.D."/>
            <person name="Hiruma K."/>
        </authorList>
    </citation>
    <scope>NUCLEOTIDE SEQUENCE [LARGE SCALE GENOMIC DNA]</scope>
    <source>
        <strain evidence="1 2">MAFF 242679</strain>
    </source>
</reference>